<name>A0AC34RRP8_9BILA</name>
<sequence>MPLPELTTSDVVESIPLDTKTDLVLIADNFVPKPNLNINFIYCFTGDRKKIVCAVPLPIRFYLKTDDIIWLKDVTITEKEHNTGLIALGKGILFDQNCSSIYLLSRGNNEYKFPKLLRPQAGHPSYDSLPNEPIPTDVVTYRGTLTKGFENYVMSYQRKHVEVFLSQICKHDNTYFSILVSKDVFLPEILRKGHIISATGREIMDQGQKFLLVSKKEHLFYEGMATSGDDPIIMTLSAALSAILWLFSKITNVVTYRGTLTKGFENYEMSYQRKRVEVFMSQICKHDNTYFSILVSKDVFLPEILRKGHIISATGREIMDQGQKFLLVSKKEHLFYEGMATSGDDPIIMALSAALSAILWLFSKITGMMTGVNEENAGNNHPRPPGSSGVRASTRPDQFGYRKYPSARKVRVPDNPR</sequence>
<reference evidence="2" key="1">
    <citation type="submission" date="2022-11" db="UniProtKB">
        <authorList>
            <consortium name="WormBaseParasite"/>
        </authorList>
    </citation>
    <scope>IDENTIFICATION</scope>
</reference>
<dbReference type="Proteomes" id="UP000887576">
    <property type="component" value="Unplaced"/>
</dbReference>
<protein>
    <submittedName>
        <fullName evidence="2">Uncharacterized protein</fullName>
    </submittedName>
</protein>
<evidence type="ECO:0000313" key="1">
    <source>
        <dbReference type="Proteomes" id="UP000887576"/>
    </source>
</evidence>
<evidence type="ECO:0000313" key="2">
    <source>
        <dbReference type="WBParaSite" id="JU765_v2.g9281.t1"/>
    </source>
</evidence>
<accession>A0AC34RRP8</accession>
<dbReference type="WBParaSite" id="JU765_v2.g9281.t1">
    <property type="protein sequence ID" value="JU765_v2.g9281.t1"/>
    <property type="gene ID" value="JU765_v2.g9281"/>
</dbReference>
<organism evidence="1 2">
    <name type="scientific">Panagrolaimus sp. JU765</name>
    <dbReference type="NCBI Taxonomy" id="591449"/>
    <lineage>
        <taxon>Eukaryota</taxon>
        <taxon>Metazoa</taxon>
        <taxon>Ecdysozoa</taxon>
        <taxon>Nematoda</taxon>
        <taxon>Chromadorea</taxon>
        <taxon>Rhabditida</taxon>
        <taxon>Tylenchina</taxon>
        <taxon>Panagrolaimomorpha</taxon>
        <taxon>Panagrolaimoidea</taxon>
        <taxon>Panagrolaimidae</taxon>
        <taxon>Panagrolaimus</taxon>
    </lineage>
</organism>
<proteinExistence type="predicted"/>